<dbReference type="EMBL" id="BARW01039931">
    <property type="protein sequence ID" value="GAJ23626.1"/>
    <property type="molecule type" value="Genomic_DNA"/>
</dbReference>
<sequence>MIAVTQERENIYTVDFAEPELSWLTEAAKGMGIDRCSILGASVTKGLEYYFDMIHEIEVHNNKEH</sequence>
<organism evidence="2">
    <name type="scientific">marine sediment metagenome</name>
    <dbReference type="NCBI Taxonomy" id="412755"/>
    <lineage>
        <taxon>unclassified sequences</taxon>
        <taxon>metagenomes</taxon>
        <taxon>ecological metagenomes</taxon>
    </lineage>
</organism>
<protein>
    <submittedName>
        <fullName evidence="2">Uncharacterized protein</fullName>
    </submittedName>
</protein>
<comment type="caution">
    <text evidence="2">The sequence shown here is derived from an EMBL/GenBank/DDBJ whole genome shotgun (WGS) entry which is preliminary data.</text>
</comment>
<accession>X1W2G8</accession>
<evidence type="ECO:0000313" key="1">
    <source>
        <dbReference type="EMBL" id="GAJ23626.1"/>
    </source>
</evidence>
<dbReference type="EMBL" id="BARW01039939">
    <property type="protein sequence ID" value="GAJ23680.1"/>
    <property type="molecule type" value="Genomic_DNA"/>
</dbReference>
<gene>
    <name evidence="1" type="ORF">S12H4_60598</name>
    <name evidence="2" type="ORF">S12H4_60610</name>
</gene>
<evidence type="ECO:0000313" key="2">
    <source>
        <dbReference type="EMBL" id="GAJ23680.1"/>
    </source>
</evidence>
<proteinExistence type="predicted"/>
<reference evidence="2" key="1">
    <citation type="journal article" date="2014" name="Front. Microbiol.">
        <title>High frequency of phylogenetically diverse reductive dehalogenase-homologous genes in deep subseafloor sedimentary metagenomes.</title>
        <authorList>
            <person name="Kawai M."/>
            <person name="Futagami T."/>
            <person name="Toyoda A."/>
            <person name="Takaki Y."/>
            <person name="Nishi S."/>
            <person name="Hori S."/>
            <person name="Arai W."/>
            <person name="Tsubouchi T."/>
            <person name="Morono Y."/>
            <person name="Uchiyama I."/>
            <person name="Ito T."/>
            <person name="Fujiyama A."/>
            <person name="Inagaki F."/>
            <person name="Takami H."/>
        </authorList>
    </citation>
    <scope>NUCLEOTIDE SEQUENCE</scope>
    <source>
        <strain evidence="2">Expedition CK06-06</strain>
    </source>
</reference>
<dbReference type="AlphaFoldDB" id="X1W2G8"/>
<name>X1W2G8_9ZZZZ</name>